<dbReference type="Proteomes" id="UP001201812">
    <property type="component" value="Unassembled WGS sequence"/>
</dbReference>
<organism evidence="3 4">
    <name type="scientific">Ditylenchus destructor</name>
    <dbReference type="NCBI Taxonomy" id="166010"/>
    <lineage>
        <taxon>Eukaryota</taxon>
        <taxon>Metazoa</taxon>
        <taxon>Ecdysozoa</taxon>
        <taxon>Nematoda</taxon>
        <taxon>Chromadorea</taxon>
        <taxon>Rhabditida</taxon>
        <taxon>Tylenchina</taxon>
        <taxon>Tylenchomorpha</taxon>
        <taxon>Sphaerularioidea</taxon>
        <taxon>Anguinidae</taxon>
        <taxon>Anguininae</taxon>
        <taxon>Ditylenchus</taxon>
    </lineage>
</organism>
<name>A0AAD4QZE5_9BILA</name>
<accession>A0AAD4QZE5</accession>
<proteinExistence type="predicted"/>
<protein>
    <submittedName>
        <fullName evidence="3">Uncharacterized protein</fullName>
    </submittedName>
</protein>
<evidence type="ECO:0000313" key="4">
    <source>
        <dbReference type="Proteomes" id="UP001201812"/>
    </source>
</evidence>
<evidence type="ECO:0000256" key="2">
    <source>
        <dbReference type="SAM" id="MobiDB-lite"/>
    </source>
</evidence>
<feature type="region of interest" description="Disordered" evidence="2">
    <location>
        <begin position="210"/>
        <end position="230"/>
    </location>
</feature>
<dbReference type="EMBL" id="JAKKPZ010000160">
    <property type="protein sequence ID" value="KAI1699989.1"/>
    <property type="molecule type" value="Genomic_DNA"/>
</dbReference>
<dbReference type="AlphaFoldDB" id="A0AAD4QZE5"/>
<evidence type="ECO:0000313" key="3">
    <source>
        <dbReference type="EMBL" id="KAI1699989.1"/>
    </source>
</evidence>
<reference evidence="3" key="1">
    <citation type="submission" date="2022-01" db="EMBL/GenBank/DDBJ databases">
        <title>Genome Sequence Resource for Two Populations of Ditylenchus destructor, the Migratory Endoparasitic Phytonematode.</title>
        <authorList>
            <person name="Zhang H."/>
            <person name="Lin R."/>
            <person name="Xie B."/>
        </authorList>
    </citation>
    <scope>NUCLEOTIDE SEQUENCE</scope>
    <source>
        <strain evidence="3">BazhouSP</strain>
    </source>
</reference>
<sequence length="435" mass="48003">MNIDKRSCHLSVVAQKLPISKSLFLILVLLSRFSELHAPAVRPLSRALQGLGPKFFARTSGARTYVRPASFKATPKTGGFSTPTGANFMRSQGNISPNTILVNAMRGSKTEIPNKSQPEIQQENMAPNVPEELNNTPSEIQGVKQLLDSNVFIFINLPPEAKYKMVKNVLSKLEAGGNISEVVTQELVETNEITETEIAWLTRKTIGTTETAPSKHAAQMESNSDGHSNLPKGKKMCLSPKKFLAAIAAGTLSVTGAFDLLDHTLGKKEIGDDAKEALEVWKAACSGLKMLLLRSAKKNENQEKSVVEKELKTKKRLAALDDEEKEALSEAHALLNRVYQKERKAMGCRLDWTEFLKNNPKISEAYYKDFFGVAFFREIDEGKSVVDIANHVTKVVTEHINKEEADEKKNVTLAQKMDGQFSKLASGAKSTTRDD</sequence>
<gene>
    <name evidence="3" type="ORF">DdX_16973</name>
</gene>
<keyword evidence="4" id="KW-1185">Reference proteome</keyword>
<evidence type="ECO:0000256" key="1">
    <source>
        <dbReference type="SAM" id="Coils"/>
    </source>
</evidence>
<keyword evidence="1" id="KW-0175">Coiled coil</keyword>
<feature type="coiled-coil region" evidence="1">
    <location>
        <begin position="297"/>
        <end position="337"/>
    </location>
</feature>
<comment type="caution">
    <text evidence="3">The sequence shown here is derived from an EMBL/GenBank/DDBJ whole genome shotgun (WGS) entry which is preliminary data.</text>
</comment>